<keyword evidence="5 10" id="KW-0645">Protease</keyword>
<evidence type="ECO:0000256" key="3">
    <source>
        <dbReference type="ARBA" id="ARBA00005634"/>
    </source>
</evidence>
<feature type="domain" description="Fibronectin type-III" evidence="12">
    <location>
        <begin position="430"/>
        <end position="527"/>
    </location>
</feature>
<evidence type="ECO:0000256" key="5">
    <source>
        <dbReference type="ARBA" id="ARBA00022670"/>
    </source>
</evidence>
<dbReference type="EMBL" id="JAVRRJ010000006">
    <property type="protein sequence ID" value="KAK5083517.1"/>
    <property type="molecule type" value="Genomic_DNA"/>
</dbReference>
<keyword evidence="14" id="KW-1185">Reference proteome</keyword>
<evidence type="ECO:0000256" key="9">
    <source>
        <dbReference type="ARBA" id="ARBA00023049"/>
    </source>
</evidence>
<dbReference type="InterPro" id="IPR007484">
    <property type="entry name" value="Peptidase_M28"/>
</dbReference>
<evidence type="ECO:0000256" key="1">
    <source>
        <dbReference type="ARBA" id="ARBA00001947"/>
    </source>
</evidence>
<comment type="subcellular location">
    <subcellularLocation>
        <location evidence="2">Secreted</location>
    </subcellularLocation>
</comment>
<evidence type="ECO:0000256" key="7">
    <source>
        <dbReference type="ARBA" id="ARBA00022801"/>
    </source>
</evidence>
<reference evidence="13 14" key="1">
    <citation type="submission" date="2023-08" db="EMBL/GenBank/DDBJ databases">
        <title>Black Yeasts Isolated from many extreme environments.</title>
        <authorList>
            <person name="Coleine C."/>
            <person name="Stajich J.E."/>
            <person name="Selbmann L."/>
        </authorList>
    </citation>
    <scope>NUCLEOTIDE SEQUENCE [LARGE SCALE GENOMIC DNA]</scope>
    <source>
        <strain evidence="13 14">CCFEE 5910</strain>
    </source>
</reference>
<dbReference type="Gene3D" id="3.40.630.10">
    <property type="entry name" value="Zn peptidases"/>
    <property type="match status" value="1"/>
</dbReference>
<dbReference type="Proteomes" id="UP001309876">
    <property type="component" value="Unassembled WGS sequence"/>
</dbReference>
<evidence type="ECO:0000256" key="6">
    <source>
        <dbReference type="ARBA" id="ARBA00022723"/>
    </source>
</evidence>
<dbReference type="CDD" id="cd00063">
    <property type="entry name" value="FN3"/>
    <property type="match status" value="1"/>
</dbReference>
<dbReference type="PROSITE" id="PS50853">
    <property type="entry name" value="FN3"/>
    <property type="match status" value="1"/>
</dbReference>
<dbReference type="GO" id="GO:0006508">
    <property type="term" value="P:proteolysis"/>
    <property type="evidence" value="ECO:0007669"/>
    <property type="project" value="UniProtKB-KW"/>
</dbReference>
<evidence type="ECO:0000256" key="2">
    <source>
        <dbReference type="ARBA" id="ARBA00004613"/>
    </source>
</evidence>
<dbReference type="InterPro" id="IPR036116">
    <property type="entry name" value="FN3_sf"/>
</dbReference>
<evidence type="ECO:0000259" key="12">
    <source>
        <dbReference type="PROSITE" id="PS50853"/>
    </source>
</evidence>
<dbReference type="Pfam" id="PF04389">
    <property type="entry name" value="Peptidase_M28"/>
    <property type="match status" value="1"/>
</dbReference>
<dbReference type="SUPFAM" id="SSF53187">
    <property type="entry name" value="Zn-dependent exopeptidases"/>
    <property type="match status" value="1"/>
</dbReference>
<keyword evidence="4" id="KW-0964">Secreted</keyword>
<dbReference type="GO" id="GO:0005576">
    <property type="term" value="C:extracellular region"/>
    <property type="evidence" value="ECO:0007669"/>
    <property type="project" value="UniProtKB-SubCell"/>
</dbReference>
<accession>A0AAN7SXL3</accession>
<dbReference type="GO" id="GO:0008235">
    <property type="term" value="F:metalloexopeptidase activity"/>
    <property type="evidence" value="ECO:0007669"/>
    <property type="project" value="InterPro"/>
</dbReference>
<evidence type="ECO:0000256" key="4">
    <source>
        <dbReference type="ARBA" id="ARBA00022525"/>
    </source>
</evidence>
<evidence type="ECO:0000256" key="11">
    <source>
        <dbReference type="SAM" id="MobiDB-lite"/>
    </source>
</evidence>
<comment type="similarity">
    <text evidence="3">Belongs to the peptidase M28 family. M28B subfamily.</text>
</comment>
<dbReference type="PANTHER" id="PTHR12147">
    <property type="entry name" value="METALLOPEPTIDASE M28 FAMILY MEMBER"/>
    <property type="match status" value="1"/>
</dbReference>
<dbReference type="GO" id="GO:0046872">
    <property type="term" value="F:metal ion binding"/>
    <property type="evidence" value="ECO:0007669"/>
    <property type="project" value="UniProtKB-KW"/>
</dbReference>
<keyword evidence="8 10" id="KW-0862">Zinc</keyword>
<organism evidence="13 14">
    <name type="scientific">Lithohypha guttulata</name>
    <dbReference type="NCBI Taxonomy" id="1690604"/>
    <lineage>
        <taxon>Eukaryota</taxon>
        <taxon>Fungi</taxon>
        <taxon>Dikarya</taxon>
        <taxon>Ascomycota</taxon>
        <taxon>Pezizomycotina</taxon>
        <taxon>Eurotiomycetes</taxon>
        <taxon>Chaetothyriomycetidae</taxon>
        <taxon>Chaetothyriales</taxon>
        <taxon>Trichomeriaceae</taxon>
        <taxon>Lithohypha</taxon>
    </lineage>
</organism>
<dbReference type="AlphaFoldDB" id="A0AAN7SXL3"/>
<protein>
    <recommendedName>
        <fullName evidence="10">Peptide hydrolase</fullName>
        <ecNumber evidence="10">3.4.-.-</ecNumber>
    </recommendedName>
</protein>
<sequence length="527" mass="56987">MKTSSYLKLLPFSALGSYAAPLASKNPTAVLFERQIGLPDALTCPASAWPPTTVGFDNTLQEPDGLLTDLLSRISVANIESHIVKLVSFVTRATLSVDISNSTFGIAGARDWLYDEFNSYALANPESGLEVSLNSYIQGPDGSRILFPVNISNVVAFLPGTTYRSAAEPGRVYVISGHYDSRNSDPLNYADPSPGADDDASGVALSLELARIFSSPDVPKLRASLVFVAVAGEEQNLYGSNNLAFTYRNSTPPINVEGMLDNDIIGSPKARNSYDTGNAPSSSDPNTIRLFAQGLPSLTVENATIRARRITVGGEDDSPTRNLARFLKEVSENAATNMSIAIINRQDRYLRGGDHSSFLAAGYSAVRFTEPYEDYRHQHQDVRVAIDPDFPDAGPVQYGDLPEFVDYEYTARVGKVNLAGMYSLAQSPGVPQNVYINTTLSNDSQFFWDPPVDGEERVGGYEIVWRATTAPQWQKVIDVGMGEVVVGGNGRRAATIGLGKDNVVFGVRARSVDGFRGVAVFPFPLPT</sequence>
<proteinExistence type="inferred from homology"/>
<keyword evidence="6 10" id="KW-0479">Metal-binding</keyword>
<feature type="compositionally biased region" description="Polar residues" evidence="11">
    <location>
        <begin position="273"/>
        <end position="286"/>
    </location>
</feature>
<dbReference type="EC" id="3.4.-.-" evidence="10"/>
<gene>
    <name evidence="13" type="ORF">LTR05_006019</name>
</gene>
<keyword evidence="7 10" id="KW-0378">Hydrolase</keyword>
<dbReference type="PANTHER" id="PTHR12147:SF26">
    <property type="entry name" value="PEPTIDASE M28 DOMAIN-CONTAINING PROTEIN"/>
    <property type="match status" value="1"/>
</dbReference>
<evidence type="ECO:0000256" key="8">
    <source>
        <dbReference type="ARBA" id="ARBA00022833"/>
    </source>
</evidence>
<dbReference type="InterPro" id="IPR003961">
    <property type="entry name" value="FN3_dom"/>
</dbReference>
<evidence type="ECO:0000256" key="10">
    <source>
        <dbReference type="RuleBase" id="RU361240"/>
    </source>
</evidence>
<evidence type="ECO:0000313" key="13">
    <source>
        <dbReference type="EMBL" id="KAK5083517.1"/>
    </source>
</evidence>
<comment type="caution">
    <text evidence="13">The sequence shown here is derived from an EMBL/GenBank/DDBJ whole genome shotgun (WGS) entry which is preliminary data.</text>
</comment>
<dbReference type="InterPro" id="IPR045175">
    <property type="entry name" value="M28_fam"/>
</dbReference>
<evidence type="ECO:0000313" key="14">
    <source>
        <dbReference type="Proteomes" id="UP001309876"/>
    </source>
</evidence>
<keyword evidence="9" id="KW-0482">Metalloprotease</keyword>
<feature type="region of interest" description="Disordered" evidence="11">
    <location>
        <begin position="267"/>
        <end position="286"/>
    </location>
</feature>
<comment type="cofactor">
    <cofactor evidence="1">
        <name>Zn(2+)</name>
        <dbReference type="ChEBI" id="CHEBI:29105"/>
    </cofactor>
</comment>
<name>A0AAN7SXL3_9EURO</name>
<dbReference type="SUPFAM" id="SSF49265">
    <property type="entry name" value="Fibronectin type III"/>
    <property type="match status" value="1"/>
</dbReference>